<evidence type="ECO:0000259" key="12">
    <source>
        <dbReference type="Pfam" id="PF01514"/>
    </source>
</evidence>
<evidence type="ECO:0000256" key="6">
    <source>
        <dbReference type="ARBA" id="ARBA00022989"/>
    </source>
</evidence>
<evidence type="ECO:0000256" key="11">
    <source>
        <dbReference type="SAM" id="Phobius"/>
    </source>
</evidence>
<evidence type="ECO:0000256" key="1">
    <source>
        <dbReference type="ARBA" id="ARBA00004117"/>
    </source>
</evidence>
<evidence type="ECO:0000259" key="13">
    <source>
        <dbReference type="Pfam" id="PF08345"/>
    </source>
</evidence>
<dbReference type="Gene3D" id="3.30.300.30">
    <property type="match status" value="1"/>
</dbReference>
<dbReference type="GO" id="GO:0009431">
    <property type="term" value="C:bacterial-type flagellum basal body, MS ring"/>
    <property type="evidence" value="ECO:0007669"/>
    <property type="project" value="InterPro"/>
</dbReference>
<dbReference type="EMBL" id="ANPE02000133">
    <property type="protein sequence ID" value="EMY34097.1"/>
    <property type="molecule type" value="Genomic_DNA"/>
</dbReference>
<feature type="transmembrane region" description="Helical" evidence="11">
    <location>
        <begin position="427"/>
        <end position="446"/>
    </location>
</feature>
<dbReference type="NCBIfam" id="TIGR00206">
    <property type="entry name" value="fliF"/>
    <property type="match status" value="1"/>
</dbReference>
<evidence type="ECO:0000256" key="9">
    <source>
        <dbReference type="PIRNR" id="PIRNR004862"/>
    </source>
</evidence>
<dbReference type="GO" id="GO:0003774">
    <property type="term" value="F:cytoskeletal motor activity"/>
    <property type="evidence" value="ECO:0007669"/>
    <property type="project" value="InterPro"/>
</dbReference>
<evidence type="ECO:0000256" key="5">
    <source>
        <dbReference type="ARBA" id="ARBA00022692"/>
    </source>
</evidence>
<dbReference type="InterPro" id="IPR045851">
    <property type="entry name" value="AMP-bd_C_sf"/>
</dbReference>
<dbReference type="InterPro" id="IPR043427">
    <property type="entry name" value="YscJ/FliF"/>
</dbReference>
<dbReference type="GO" id="GO:0071973">
    <property type="term" value="P:bacterial-type flagellum-dependent cell motility"/>
    <property type="evidence" value="ECO:0007669"/>
    <property type="project" value="InterPro"/>
</dbReference>
<keyword evidence="14" id="KW-0282">Flagellum</keyword>
<dbReference type="Proteomes" id="UP000010729">
    <property type="component" value="Unassembled WGS sequence"/>
</dbReference>
<keyword evidence="7 11" id="KW-0472">Membrane</keyword>
<dbReference type="Pfam" id="PF08345">
    <property type="entry name" value="YscJ_FliF_C"/>
    <property type="match status" value="1"/>
</dbReference>
<proteinExistence type="inferred from homology"/>
<reference evidence="14 15" key="1">
    <citation type="journal article" date="2013" name="Genome Announc.">
        <title>Draft Genome Sequence of Arthrobacter crystallopoietes Strain BAB-32, Revealing Genes for Bioremediation.</title>
        <authorList>
            <person name="Joshi M.N."/>
            <person name="Pandit A.S."/>
            <person name="Sharma A."/>
            <person name="Pandya R.V."/>
            <person name="Desai S.M."/>
            <person name="Saxena A.K."/>
            <person name="Bagatharia S.B."/>
        </authorList>
    </citation>
    <scope>NUCLEOTIDE SEQUENCE [LARGE SCALE GENOMIC DNA]</scope>
    <source>
        <strain evidence="14 15">BAB-32</strain>
    </source>
</reference>
<evidence type="ECO:0000256" key="4">
    <source>
        <dbReference type="ARBA" id="ARBA00022475"/>
    </source>
</evidence>
<comment type="subcellular location">
    <subcellularLocation>
        <location evidence="1 9">Bacterial flagellum basal body</location>
    </subcellularLocation>
    <subcellularLocation>
        <location evidence="2">Cell membrane</location>
        <topology evidence="2">Multi-pass membrane protein</topology>
    </subcellularLocation>
</comment>
<evidence type="ECO:0000256" key="10">
    <source>
        <dbReference type="SAM" id="MobiDB-lite"/>
    </source>
</evidence>
<feature type="domain" description="Flagellar M-ring C-terminal" evidence="13">
    <location>
        <begin position="249"/>
        <end position="396"/>
    </location>
</feature>
<sequence>MPQPINALWTRFSGAVGGFSLAQKTIAIIGLAAVILGAVMAYAWLSKPSYTPLFSGLKGEDANTIVEQLRTDGVPYELANGGSTILVPEEHVYDQRLKAASSGLPADSSGGYSLLDDMGVTSSEFQQSVTYKRAIEGELAATIGALDGVQAASVQLALPEETVFAKEKADPTASVFVEAAPGTSLTDDQVQAVVHLTSASVEGMKAENVAVIDAQGNVLSAVGVGATGSTDKQASDYEQRVSAAVQSMLDRVVGPGNATVAVAADMNYESGERVEETFTTPEDAPALNESTTTETYTGTGGGAAGVLGPDNIAVPEGDNANGNFESESETRNNAVNKTTQSTVIPAGTLNRQTVSVAVDAAVAGGVDVQALEGLVNTAAGINAERGDAVTVEVLPFNTAGADEAAAALQAAKEAEEATQAQELLRTGIMVGSVVLLVIIMAVIFALRNRRQSRELIDLGEEDVPTPAELNMMKVTPIDPAPATSAINIELPPAPKPIPADRARSEIEALAAHDPKKTADYLRDLMEVHS</sequence>
<dbReference type="Pfam" id="PF01514">
    <property type="entry name" value="YscJ_FliF"/>
    <property type="match status" value="1"/>
</dbReference>
<gene>
    <name evidence="14" type="ORF">D477_011411</name>
</gene>
<evidence type="ECO:0000256" key="8">
    <source>
        <dbReference type="ARBA" id="ARBA00023143"/>
    </source>
</evidence>
<dbReference type="RefSeq" id="WP_005269115.1">
    <property type="nucleotide sequence ID" value="NZ_ANPE02000133.1"/>
</dbReference>
<keyword evidence="4" id="KW-1003">Cell membrane</keyword>
<evidence type="ECO:0000313" key="15">
    <source>
        <dbReference type="Proteomes" id="UP000010729"/>
    </source>
</evidence>
<evidence type="ECO:0000256" key="2">
    <source>
        <dbReference type="ARBA" id="ARBA00004651"/>
    </source>
</evidence>
<comment type="function">
    <text evidence="9">The M ring may be actively involved in energy transduction.</text>
</comment>
<dbReference type="PRINTS" id="PR01009">
    <property type="entry name" value="FLGMRINGFLIF"/>
</dbReference>
<dbReference type="GO" id="GO:0005886">
    <property type="term" value="C:plasma membrane"/>
    <property type="evidence" value="ECO:0007669"/>
    <property type="project" value="UniProtKB-SubCell"/>
</dbReference>
<keyword evidence="8 9" id="KW-0975">Bacterial flagellum</keyword>
<keyword evidence="6 11" id="KW-1133">Transmembrane helix</keyword>
<keyword evidence="14" id="KW-0966">Cell projection</keyword>
<dbReference type="PIRSF" id="PIRSF004862">
    <property type="entry name" value="FliF"/>
    <property type="match status" value="1"/>
</dbReference>
<evidence type="ECO:0000313" key="14">
    <source>
        <dbReference type="EMBL" id="EMY34097.1"/>
    </source>
</evidence>
<dbReference type="PANTHER" id="PTHR30046">
    <property type="entry name" value="FLAGELLAR M-RING PROTEIN"/>
    <property type="match status" value="1"/>
</dbReference>
<feature type="domain" description="Flagellar M-ring N-terminal" evidence="12">
    <location>
        <begin position="46"/>
        <end position="220"/>
    </location>
</feature>
<keyword evidence="5 11" id="KW-0812">Transmembrane</keyword>
<keyword evidence="14" id="KW-0969">Cilium</keyword>
<comment type="caution">
    <text evidence="14">The sequence shown here is derived from an EMBL/GenBank/DDBJ whole genome shotgun (WGS) entry which is preliminary data.</text>
</comment>
<feature type="region of interest" description="Disordered" evidence="10">
    <location>
        <begin position="278"/>
        <end position="297"/>
    </location>
</feature>
<evidence type="ECO:0000256" key="3">
    <source>
        <dbReference type="ARBA" id="ARBA00007971"/>
    </source>
</evidence>
<accession>N1V1Y6</accession>
<dbReference type="PANTHER" id="PTHR30046:SF0">
    <property type="entry name" value="FLAGELLAR M-RING PROTEIN"/>
    <property type="match status" value="1"/>
</dbReference>
<dbReference type="InterPro" id="IPR006182">
    <property type="entry name" value="FliF_N_dom"/>
</dbReference>
<dbReference type="OrthoDB" id="9807026at2"/>
<comment type="similarity">
    <text evidence="3 9">Belongs to the FliF family.</text>
</comment>
<protein>
    <recommendedName>
        <fullName evidence="9">Flagellar M-ring protein</fullName>
    </recommendedName>
</protein>
<feature type="transmembrane region" description="Helical" evidence="11">
    <location>
        <begin position="21"/>
        <end position="45"/>
    </location>
</feature>
<name>N1V1Y6_9MICC</name>
<dbReference type="InterPro" id="IPR000067">
    <property type="entry name" value="FlgMring_FliF"/>
</dbReference>
<organism evidence="14 15">
    <name type="scientific">Arthrobacter crystallopoietes BAB-32</name>
    <dbReference type="NCBI Taxonomy" id="1246476"/>
    <lineage>
        <taxon>Bacteria</taxon>
        <taxon>Bacillati</taxon>
        <taxon>Actinomycetota</taxon>
        <taxon>Actinomycetes</taxon>
        <taxon>Micrococcales</taxon>
        <taxon>Micrococcaceae</taxon>
        <taxon>Crystallibacter</taxon>
    </lineage>
</organism>
<evidence type="ECO:0000256" key="7">
    <source>
        <dbReference type="ARBA" id="ARBA00023136"/>
    </source>
</evidence>
<dbReference type="InterPro" id="IPR013556">
    <property type="entry name" value="Flag_M-ring_C"/>
</dbReference>
<dbReference type="AlphaFoldDB" id="N1V1Y6"/>
<keyword evidence="15" id="KW-1185">Reference proteome</keyword>